<accession>A0A1M6EHC6</accession>
<feature type="transmembrane region" description="Helical" evidence="1">
    <location>
        <begin position="178"/>
        <end position="199"/>
    </location>
</feature>
<protein>
    <recommendedName>
        <fullName evidence="4">FAR-17a/AIG1-like protein</fullName>
    </recommendedName>
</protein>
<feature type="transmembrane region" description="Helical" evidence="1">
    <location>
        <begin position="107"/>
        <end position="127"/>
    </location>
</feature>
<dbReference type="EMBL" id="FQYO01000003">
    <property type="protein sequence ID" value="SHI84907.1"/>
    <property type="molecule type" value="Genomic_DNA"/>
</dbReference>
<proteinExistence type="predicted"/>
<dbReference type="OrthoDB" id="9809977at2"/>
<evidence type="ECO:0000313" key="2">
    <source>
        <dbReference type="EMBL" id="SHI84907.1"/>
    </source>
</evidence>
<feature type="transmembrane region" description="Helical" evidence="1">
    <location>
        <begin position="76"/>
        <end position="95"/>
    </location>
</feature>
<organism evidence="2 3">
    <name type="scientific">Wenxinia saemankumensis</name>
    <dbReference type="NCBI Taxonomy" id="1447782"/>
    <lineage>
        <taxon>Bacteria</taxon>
        <taxon>Pseudomonadati</taxon>
        <taxon>Pseudomonadota</taxon>
        <taxon>Alphaproteobacteria</taxon>
        <taxon>Rhodobacterales</taxon>
        <taxon>Roseobacteraceae</taxon>
        <taxon>Wenxinia</taxon>
    </lineage>
</organism>
<dbReference type="NCBIfam" id="NF038065">
    <property type="entry name" value="Pr6Pr"/>
    <property type="match status" value="1"/>
</dbReference>
<gene>
    <name evidence="2" type="ORF">SAMN05444417_2001</name>
</gene>
<dbReference type="RefSeq" id="WP_083601309.1">
    <property type="nucleotide sequence ID" value="NZ_FQYO01000003.1"/>
</dbReference>
<dbReference type="InterPro" id="IPR049713">
    <property type="entry name" value="Pr6Pr-like"/>
</dbReference>
<name>A0A1M6EHC6_9RHOB</name>
<dbReference type="STRING" id="1447782.SAMN05444417_2001"/>
<feature type="transmembrane region" description="Helical" evidence="1">
    <location>
        <begin position="50"/>
        <end position="69"/>
    </location>
</feature>
<evidence type="ECO:0008006" key="4">
    <source>
        <dbReference type="Google" id="ProtNLM"/>
    </source>
</evidence>
<keyword evidence="1" id="KW-0472">Membrane</keyword>
<feature type="transmembrane region" description="Helical" evidence="1">
    <location>
        <begin position="12"/>
        <end position="30"/>
    </location>
</feature>
<reference evidence="2 3" key="1">
    <citation type="submission" date="2016-11" db="EMBL/GenBank/DDBJ databases">
        <authorList>
            <person name="Jaros S."/>
            <person name="Januszkiewicz K."/>
            <person name="Wedrychowicz H."/>
        </authorList>
    </citation>
    <scope>NUCLEOTIDE SEQUENCE [LARGE SCALE GENOMIC DNA]</scope>
    <source>
        <strain evidence="2 3">DSM 100565</strain>
    </source>
</reference>
<evidence type="ECO:0000256" key="1">
    <source>
        <dbReference type="SAM" id="Phobius"/>
    </source>
</evidence>
<keyword evidence="3" id="KW-1185">Reference proteome</keyword>
<dbReference type="Proteomes" id="UP000184292">
    <property type="component" value="Unassembled WGS sequence"/>
</dbReference>
<keyword evidence="1" id="KW-0812">Transmembrane</keyword>
<evidence type="ECO:0000313" key="3">
    <source>
        <dbReference type="Proteomes" id="UP000184292"/>
    </source>
</evidence>
<sequence>MTPATDSAITPAARSVAALVGLLALFGLALDLAAGWAGTLIPQLWGMARYFTILTNGIAAATLLGAAAAGRPAPPGWLGGVTLWMAITALVFHLLLGGTYPLLTLDWGANLVLHTLAPAAVLAWWLAAAPTRGLGPRHAILWLGWPALYCGYALLRGAADGVYPYFFVDVARLGWAGFGRWFGILLVAFWVGGLLLAGLGRAIDRPGGRPLARG</sequence>
<dbReference type="AlphaFoldDB" id="A0A1M6EHC6"/>
<feature type="transmembrane region" description="Helical" evidence="1">
    <location>
        <begin position="139"/>
        <end position="158"/>
    </location>
</feature>
<keyword evidence="1" id="KW-1133">Transmembrane helix</keyword>